<keyword evidence="11" id="KW-1185">Reference proteome</keyword>
<comment type="similarity">
    <text evidence="7 8">Belongs to the PINc/VapC protein family.</text>
</comment>
<comment type="caution">
    <text evidence="10">The sequence shown here is derived from an EMBL/GenBank/DDBJ whole genome shotgun (WGS) entry which is preliminary data.</text>
</comment>
<organism evidence="10 11">
    <name type="scientific">Glycomyces artemisiae</name>
    <dbReference type="NCBI Taxonomy" id="1076443"/>
    <lineage>
        <taxon>Bacteria</taxon>
        <taxon>Bacillati</taxon>
        <taxon>Actinomycetota</taxon>
        <taxon>Actinomycetes</taxon>
        <taxon>Glycomycetales</taxon>
        <taxon>Glycomycetaceae</taxon>
        <taxon>Glycomyces</taxon>
    </lineage>
</organism>
<dbReference type="Pfam" id="PF01850">
    <property type="entry name" value="PIN"/>
    <property type="match status" value="1"/>
</dbReference>
<evidence type="ECO:0000313" key="11">
    <source>
        <dbReference type="Proteomes" id="UP000238176"/>
    </source>
</evidence>
<gene>
    <name evidence="8" type="primary">vapC</name>
    <name evidence="10" type="ORF">B0I28_102623</name>
</gene>
<keyword evidence="8" id="KW-0800">Toxin</keyword>
<dbReference type="InterPro" id="IPR029060">
    <property type="entry name" value="PIN-like_dom_sf"/>
</dbReference>
<evidence type="ECO:0000256" key="7">
    <source>
        <dbReference type="ARBA" id="ARBA00038093"/>
    </source>
</evidence>
<dbReference type="PANTHER" id="PTHR33653:SF1">
    <property type="entry name" value="RIBONUCLEASE VAPC2"/>
    <property type="match status" value="1"/>
</dbReference>
<dbReference type="EMBL" id="PVTJ01000002">
    <property type="protein sequence ID" value="PRY61008.1"/>
    <property type="molecule type" value="Genomic_DNA"/>
</dbReference>
<reference evidence="10 11" key="1">
    <citation type="submission" date="2018-03" db="EMBL/GenBank/DDBJ databases">
        <title>Genomic Encyclopedia of Type Strains, Phase III (KMG-III): the genomes of soil and plant-associated and newly described type strains.</title>
        <authorList>
            <person name="Whitman W."/>
        </authorList>
    </citation>
    <scope>NUCLEOTIDE SEQUENCE [LARGE SCALE GENOMIC DNA]</scope>
    <source>
        <strain evidence="10 11">CGMCC 4.7067</strain>
    </source>
</reference>
<keyword evidence="2 8" id="KW-1277">Toxin-antitoxin system</keyword>
<feature type="binding site" evidence="8">
    <location>
        <position position="95"/>
    </location>
    <ligand>
        <name>Mg(2+)</name>
        <dbReference type="ChEBI" id="CHEBI:18420"/>
    </ligand>
</feature>
<dbReference type="InterPro" id="IPR022907">
    <property type="entry name" value="VapC_family"/>
</dbReference>
<evidence type="ECO:0000256" key="3">
    <source>
        <dbReference type="ARBA" id="ARBA00022722"/>
    </source>
</evidence>
<dbReference type="SUPFAM" id="SSF88723">
    <property type="entry name" value="PIN domain-like"/>
    <property type="match status" value="1"/>
</dbReference>
<dbReference type="GO" id="GO:0090729">
    <property type="term" value="F:toxin activity"/>
    <property type="evidence" value="ECO:0007669"/>
    <property type="project" value="UniProtKB-KW"/>
</dbReference>
<dbReference type="GO" id="GO:0000287">
    <property type="term" value="F:magnesium ion binding"/>
    <property type="evidence" value="ECO:0007669"/>
    <property type="project" value="UniProtKB-UniRule"/>
</dbReference>
<dbReference type="HAMAP" id="MF_00265">
    <property type="entry name" value="VapC_Nob1"/>
    <property type="match status" value="1"/>
</dbReference>
<keyword evidence="5 8" id="KW-0378">Hydrolase</keyword>
<name>A0A2T0UT26_9ACTN</name>
<evidence type="ECO:0000256" key="5">
    <source>
        <dbReference type="ARBA" id="ARBA00022801"/>
    </source>
</evidence>
<accession>A0A2T0UT26</accession>
<feature type="domain" description="PIN" evidence="9">
    <location>
        <begin position="4"/>
        <end position="121"/>
    </location>
</feature>
<evidence type="ECO:0000256" key="8">
    <source>
        <dbReference type="HAMAP-Rule" id="MF_00265"/>
    </source>
</evidence>
<dbReference type="GO" id="GO:0004540">
    <property type="term" value="F:RNA nuclease activity"/>
    <property type="evidence" value="ECO:0007669"/>
    <property type="project" value="InterPro"/>
</dbReference>
<evidence type="ECO:0000256" key="6">
    <source>
        <dbReference type="ARBA" id="ARBA00022842"/>
    </source>
</evidence>
<protein>
    <recommendedName>
        <fullName evidence="8">Ribonuclease VapC</fullName>
        <shortName evidence="8">RNase VapC</shortName>
        <ecNumber evidence="8">3.1.-.-</ecNumber>
    </recommendedName>
    <alternativeName>
        <fullName evidence="8">Toxin VapC</fullName>
    </alternativeName>
</protein>
<evidence type="ECO:0000256" key="4">
    <source>
        <dbReference type="ARBA" id="ARBA00022723"/>
    </source>
</evidence>
<dbReference type="InterPro" id="IPR050556">
    <property type="entry name" value="Type_II_TA_system_RNase"/>
</dbReference>
<feature type="binding site" evidence="8">
    <location>
        <position position="7"/>
    </location>
    <ligand>
        <name>Mg(2+)</name>
        <dbReference type="ChEBI" id="CHEBI:18420"/>
    </ligand>
</feature>
<dbReference type="InterPro" id="IPR002716">
    <property type="entry name" value="PIN_dom"/>
</dbReference>
<dbReference type="AlphaFoldDB" id="A0A2T0UT26"/>
<sequence>MIDYLIDTSALIRIIRGQADPAWIRYADEGRFAICEPVIFEFVHGSGAREAQAIEAELLAGHEWIPLPDKVGSYMRDLRRDLTSRSMHTMFSLPDYLIAATAMQLGLTVLHEDKDFTAAARYHPSLLEQRISKTLPRPPRAEG</sequence>
<keyword evidence="3 8" id="KW-0540">Nuclease</keyword>
<keyword evidence="6 8" id="KW-0460">Magnesium</keyword>
<proteinExistence type="inferred from homology"/>
<evidence type="ECO:0000256" key="1">
    <source>
        <dbReference type="ARBA" id="ARBA00001946"/>
    </source>
</evidence>
<keyword evidence="4 8" id="KW-0479">Metal-binding</keyword>
<dbReference type="EC" id="3.1.-.-" evidence="8"/>
<dbReference type="Gene3D" id="3.40.50.1010">
    <property type="entry name" value="5'-nuclease"/>
    <property type="match status" value="1"/>
</dbReference>
<comment type="cofactor">
    <cofactor evidence="1 8">
        <name>Mg(2+)</name>
        <dbReference type="ChEBI" id="CHEBI:18420"/>
    </cofactor>
</comment>
<dbReference type="OrthoDB" id="5185254at2"/>
<evidence type="ECO:0000256" key="2">
    <source>
        <dbReference type="ARBA" id="ARBA00022649"/>
    </source>
</evidence>
<dbReference type="Proteomes" id="UP000238176">
    <property type="component" value="Unassembled WGS sequence"/>
</dbReference>
<dbReference type="RefSeq" id="WP_106363165.1">
    <property type="nucleotide sequence ID" value="NZ_PVTJ01000002.1"/>
</dbReference>
<dbReference type="GO" id="GO:0016787">
    <property type="term" value="F:hydrolase activity"/>
    <property type="evidence" value="ECO:0007669"/>
    <property type="project" value="UniProtKB-KW"/>
</dbReference>
<dbReference type="PANTHER" id="PTHR33653">
    <property type="entry name" value="RIBONUCLEASE VAPC2"/>
    <property type="match status" value="1"/>
</dbReference>
<comment type="function">
    <text evidence="8">Toxic component of a toxin-antitoxin (TA) system. An RNase.</text>
</comment>
<evidence type="ECO:0000259" key="9">
    <source>
        <dbReference type="Pfam" id="PF01850"/>
    </source>
</evidence>
<evidence type="ECO:0000313" key="10">
    <source>
        <dbReference type="EMBL" id="PRY61008.1"/>
    </source>
</evidence>